<protein>
    <submittedName>
        <fullName evidence="1">Uncharacterized protein</fullName>
    </submittedName>
</protein>
<name>A0AAE1FAS1_PETCI</name>
<evidence type="ECO:0000313" key="2">
    <source>
        <dbReference type="Proteomes" id="UP001286313"/>
    </source>
</evidence>
<reference evidence="1" key="1">
    <citation type="submission" date="2023-10" db="EMBL/GenBank/DDBJ databases">
        <title>Genome assemblies of two species of porcelain crab, Petrolisthes cinctipes and Petrolisthes manimaculis (Anomura: Porcellanidae).</title>
        <authorList>
            <person name="Angst P."/>
        </authorList>
    </citation>
    <scope>NUCLEOTIDE SEQUENCE</scope>
    <source>
        <strain evidence="1">PB745_01</strain>
        <tissue evidence="1">Gill</tissue>
    </source>
</reference>
<evidence type="ECO:0000313" key="1">
    <source>
        <dbReference type="EMBL" id="KAK3869328.1"/>
    </source>
</evidence>
<organism evidence="1 2">
    <name type="scientific">Petrolisthes cinctipes</name>
    <name type="common">Flat porcelain crab</name>
    <dbReference type="NCBI Taxonomy" id="88211"/>
    <lineage>
        <taxon>Eukaryota</taxon>
        <taxon>Metazoa</taxon>
        <taxon>Ecdysozoa</taxon>
        <taxon>Arthropoda</taxon>
        <taxon>Crustacea</taxon>
        <taxon>Multicrustacea</taxon>
        <taxon>Malacostraca</taxon>
        <taxon>Eumalacostraca</taxon>
        <taxon>Eucarida</taxon>
        <taxon>Decapoda</taxon>
        <taxon>Pleocyemata</taxon>
        <taxon>Anomura</taxon>
        <taxon>Galatheoidea</taxon>
        <taxon>Porcellanidae</taxon>
        <taxon>Petrolisthes</taxon>
    </lineage>
</organism>
<dbReference type="AlphaFoldDB" id="A0AAE1FAS1"/>
<keyword evidence="2" id="KW-1185">Reference proteome</keyword>
<accession>A0AAE1FAS1</accession>
<dbReference type="EMBL" id="JAWQEG010002853">
    <property type="protein sequence ID" value="KAK3869328.1"/>
    <property type="molecule type" value="Genomic_DNA"/>
</dbReference>
<gene>
    <name evidence="1" type="ORF">Pcinc_025375</name>
</gene>
<comment type="caution">
    <text evidence="1">The sequence shown here is derived from an EMBL/GenBank/DDBJ whole genome shotgun (WGS) entry which is preliminary data.</text>
</comment>
<dbReference type="Proteomes" id="UP001286313">
    <property type="component" value="Unassembled WGS sequence"/>
</dbReference>
<sequence>MTLKSLDIDDAEPLDIPSFSCRMGCEPDDTISYTVVYYSSMESGQPEYGNKTYLLPLSCKCAHTLESCSVVASVCTKISLLFLGISQGDDVTNSEAHVISTSQETEYNITNSQETGYNITNSQETEYDITNSQETEYEFVSRKRGGEGKRVVRRIVVALSLTGVGLSPSPCACLCCCSKV</sequence>
<proteinExistence type="predicted"/>